<evidence type="ECO:0000313" key="2">
    <source>
        <dbReference type="Proteomes" id="UP001358586"/>
    </source>
</evidence>
<dbReference type="EMBL" id="JARKNE010000008">
    <property type="protein sequence ID" value="KAK5811376.1"/>
    <property type="molecule type" value="Genomic_DNA"/>
</dbReference>
<gene>
    <name evidence="1" type="ORF">PVK06_026705</name>
</gene>
<sequence>MYSGKEILCETTSGLAINFVKSGIMFSSNTSGTIQDSVKSMLGINSPIDHERYLELPSLIWLILCGYDLFGLLDGSLTAPTSLSIRSYVNKIPSLCALLAASGSQISEAERTAVLFASLLSEFDAIVSSASLSSGPL</sequence>
<proteinExistence type="predicted"/>
<evidence type="ECO:0000313" key="1">
    <source>
        <dbReference type="EMBL" id="KAK5811376.1"/>
    </source>
</evidence>
<accession>A0ABR0P1V4</accession>
<protein>
    <submittedName>
        <fullName evidence="1">Uncharacterized protein</fullName>
    </submittedName>
</protein>
<comment type="caution">
    <text evidence="1">The sequence shown here is derived from an EMBL/GenBank/DDBJ whole genome shotgun (WGS) entry which is preliminary data.</text>
</comment>
<name>A0ABR0P1V4_GOSAR</name>
<dbReference type="Proteomes" id="UP001358586">
    <property type="component" value="Chromosome 8"/>
</dbReference>
<reference evidence="1 2" key="1">
    <citation type="submission" date="2023-03" db="EMBL/GenBank/DDBJ databases">
        <title>WGS of Gossypium arboreum.</title>
        <authorList>
            <person name="Yu D."/>
        </authorList>
    </citation>
    <scope>NUCLEOTIDE SEQUENCE [LARGE SCALE GENOMIC DNA]</scope>
    <source>
        <tissue evidence="1">Leaf</tissue>
    </source>
</reference>
<keyword evidence="2" id="KW-1185">Reference proteome</keyword>
<organism evidence="1 2">
    <name type="scientific">Gossypium arboreum</name>
    <name type="common">Tree cotton</name>
    <name type="synonym">Gossypium nanking</name>
    <dbReference type="NCBI Taxonomy" id="29729"/>
    <lineage>
        <taxon>Eukaryota</taxon>
        <taxon>Viridiplantae</taxon>
        <taxon>Streptophyta</taxon>
        <taxon>Embryophyta</taxon>
        <taxon>Tracheophyta</taxon>
        <taxon>Spermatophyta</taxon>
        <taxon>Magnoliopsida</taxon>
        <taxon>eudicotyledons</taxon>
        <taxon>Gunneridae</taxon>
        <taxon>Pentapetalae</taxon>
        <taxon>rosids</taxon>
        <taxon>malvids</taxon>
        <taxon>Malvales</taxon>
        <taxon>Malvaceae</taxon>
        <taxon>Malvoideae</taxon>
        <taxon>Gossypium</taxon>
    </lineage>
</organism>